<keyword evidence="4" id="KW-1185">Reference proteome</keyword>
<feature type="transmembrane region" description="Helical" evidence="2">
    <location>
        <begin position="46"/>
        <end position="68"/>
    </location>
</feature>
<keyword evidence="2" id="KW-1133">Transmembrane helix</keyword>
<evidence type="ECO:0000313" key="4">
    <source>
        <dbReference type="Proteomes" id="UP000031575"/>
    </source>
</evidence>
<feature type="compositionally biased region" description="Low complexity" evidence="1">
    <location>
        <begin position="152"/>
        <end position="181"/>
    </location>
</feature>
<sequence length="235" mass="24521">MAPAKAASERILAALLSRDWAPGGPPGDGPPFGHPPGWHYYLSPGAIAAIVLGIFFFLLLVGCICVTYSSRFKGRRRRSRSRSTRSYYADTTSYATRTAGGADSARVRGGGSDGQAYYYYYPAEYTTTAAAATGAGQTAAGNVRVSATTTRAKAAPKSVTSPSSPSSPSSASSQCSAASASTRGRAVSSNASDAATLAMGTEKKPSTMVEDVSSPVTLPRKMRTAKTRKQNGRRR</sequence>
<feature type="compositionally biased region" description="Basic residues" evidence="1">
    <location>
        <begin position="220"/>
        <end position="235"/>
    </location>
</feature>
<reference evidence="3 4" key="1">
    <citation type="journal article" date="2014" name="BMC Genomics">
        <title>Comparative genomics of the major fungal agents of human and animal Sporotrichosis: Sporothrix schenckii and Sporothrix brasiliensis.</title>
        <authorList>
            <person name="Teixeira M.M."/>
            <person name="de Almeida L.G."/>
            <person name="Kubitschek-Barreira P."/>
            <person name="Alves F.L."/>
            <person name="Kioshima E.S."/>
            <person name="Abadio A.K."/>
            <person name="Fernandes L."/>
            <person name="Derengowski L.S."/>
            <person name="Ferreira K.S."/>
            <person name="Souza R.C."/>
            <person name="Ruiz J.C."/>
            <person name="de Andrade N.C."/>
            <person name="Paes H.C."/>
            <person name="Nicola A.M."/>
            <person name="Albuquerque P."/>
            <person name="Gerber A.L."/>
            <person name="Martins V.P."/>
            <person name="Peconick L.D."/>
            <person name="Neto A.V."/>
            <person name="Chaucanez C.B."/>
            <person name="Silva P.A."/>
            <person name="Cunha O.L."/>
            <person name="de Oliveira F.F."/>
            <person name="dos Santos T.C."/>
            <person name="Barros A.L."/>
            <person name="Soares M.A."/>
            <person name="de Oliveira L.M."/>
            <person name="Marini M.M."/>
            <person name="Villalobos-Duno H."/>
            <person name="Cunha M.M."/>
            <person name="de Hoog S."/>
            <person name="da Silveira J.F."/>
            <person name="Henrissat B."/>
            <person name="Nino-Vega G.A."/>
            <person name="Cisalpino P.S."/>
            <person name="Mora-Montes H.M."/>
            <person name="Almeida S.R."/>
            <person name="Stajich J.E."/>
            <person name="Lopes-Bezerra L.M."/>
            <person name="Vasconcelos A.T."/>
            <person name="Felipe M.S."/>
        </authorList>
    </citation>
    <scope>NUCLEOTIDE SEQUENCE [LARGE SCALE GENOMIC DNA]</scope>
    <source>
        <strain evidence="3 4">5110</strain>
    </source>
</reference>
<protein>
    <submittedName>
        <fullName evidence="3">Uncharacterized protein</fullName>
    </submittedName>
</protein>
<dbReference type="OrthoDB" id="10605527at2759"/>
<dbReference type="HOGENOM" id="CLU_1180879_0_0_1"/>
<evidence type="ECO:0000256" key="2">
    <source>
        <dbReference type="SAM" id="Phobius"/>
    </source>
</evidence>
<organism evidence="3 4">
    <name type="scientific">Sporothrix brasiliensis 5110</name>
    <dbReference type="NCBI Taxonomy" id="1398154"/>
    <lineage>
        <taxon>Eukaryota</taxon>
        <taxon>Fungi</taxon>
        <taxon>Dikarya</taxon>
        <taxon>Ascomycota</taxon>
        <taxon>Pezizomycotina</taxon>
        <taxon>Sordariomycetes</taxon>
        <taxon>Sordariomycetidae</taxon>
        <taxon>Ophiostomatales</taxon>
        <taxon>Ophiostomataceae</taxon>
        <taxon>Sporothrix</taxon>
    </lineage>
</organism>
<keyword evidence="2" id="KW-0472">Membrane</keyword>
<keyword evidence="2" id="KW-0812">Transmembrane</keyword>
<dbReference type="RefSeq" id="XP_040619312.1">
    <property type="nucleotide sequence ID" value="XM_040760321.1"/>
</dbReference>
<evidence type="ECO:0000313" key="3">
    <source>
        <dbReference type="EMBL" id="KIH91302.1"/>
    </source>
</evidence>
<dbReference type="EMBL" id="AWTV01000007">
    <property type="protein sequence ID" value="KIH91302.1"/>
    <property type="molecule type" value="Genomic_DNA"/>
</dbReference>
<comment type="caution">
    <text evidence="3">The sequence shown here is derived from an EMBL/GenBank/DDBJ whole genome shotgun (WGS) entry which is preliminary data.</text>
</comment>
<proteinExistence type="predicted"/>
<evidence type="ECO:0000256" key="1">
    <source>
        <dbReference type="SAM" id="MobiDB-lite"/>
    </source>
</evidence>
<dbReference type="AlphaFoldDB" id="A0A0C2J2J1"/>
<dbReference type="VEuPathDB" id="FungiDB:SPBR_02012"/>
<gene>
    <name evidence="3" type="ORF">SPBR_02012</name>
</gene>
<accession>A0A0C2J2J1</accession>
<name>A0A0C2J2J1_9PEZI</name>
<feature type="region of interest" description="Disordered" evidence="1">
    <location>
        <begin position="150"/>
        <end position="235"/>
    </location>
</feature>
<dbReference type="Proteomes" id="UP000031575">
    <property type="component" value="Unassembled WGS sequence"/>
</dbReference>
<dbReference type="GeneID" id="63675242"/>